<organism evidence="1 2">
    <name type="scientific">Streptomyces caniscabiei</name>
    <dbReference type="NCBI Taxonomy" id="2746961"/>
    <lineage>
        <taxon>Bacteria</taxon>
        <taxon>Bacillati</taxon>
        <taxon>Actinomycetota</taxon>
        <taxon>Actinomycetes</taxon>
        <taxon>Kitasatosporales</taxon>
        <taxon>Streptomycetaceae</taxon>
        <taxon>Streptomyces</taxon>
    </lineage>
</organism>
<dbReference type="AlphaFoldDB" id="A0A927QJ03"/>
<evidence type="ECO:0000313" key="2">
    <source>
        <dbReference type="Proteomes" id="UP000661025"/>
    </source>
</evidence>
<dbReference type="GeneID" id="79933741"/>
<protein>
    <submittedName>
        <fullName evidence="1">Uncharacterized protein</fullName>
    </submittedName>
</protein>
<name>A0A927QJ03_9ACTN</name>
<dbReference type="RefSeq" id="WP_192360316.1">
    <property type="nucleotide sequence ID" value="NZ_CP119182.1"/>
</dbReference>
<sequence>MSLSLHTTGPWFDGRAERAMEQACDDALDDIGAYAEERVLMGTSAHFKTRTPYYETRITTDRVSSEEALVHDQGVIYGPWLEGVGSRNAPVTRFKGYGHWRAAKQAVAVRGPQITDAAVRRRLPEMGG</sequence>
<dbReference type="Proteomes" id="UP000661025">
    <property type="component" value="Unassembled WGS sequence"/>
</dbReference>
<accession>A0A927QJ03</accession>
<reference evidence="1" key="1">
    <citation type="submission" date="2020-09" db="EMBL/GenBank/DDBJ databases">
        <title>Streptomyces canutascabiei sp. nov., which causes potato common scab and is distributed across the world.</title>
        <authorList>
            <person name="Nguyen H.P."/>
            <person name="Weisberg A.J."/>
            <person name="Chang J.H."/>
            <person name="Clarke C.R."/>
        </authorList>
    </citation>
    <scope>NUCLEOTIDE SEQUENCE</scope>
    <source>
        <strain evidence="1">ID-01-6.2a</strain>
    </source>
</reference>
<comment type="caution">
    <text evidence="1">The sequence shown here is derived from an EMBL/GenBank/DDBJ whole genome shotgun (WGS) entry which is preliminary data.</text>
</comment>
<gene>
    <name evidence="1" type="ORF">IHE70_09355</name>
</gene>
<dbReference type="EMBL" id="JACYXT010000003">
    <property type="protein sequence ID" value="MBD9723447.1"/>
    <property type="molecule type" value="Genomic_DNA"/>
</dbReference>
<evidence type="ECO:0000313" key="1">
    <source>
        <dbReference type="EMBL" id="MBD9723447.1"/>
    </source>
</evidence>
<proteinExistence type="predicted"/>